<keyword evidence="2" id="KW-0812">Transmembrane</keyword>
<evidence type="ECO:0000256" key="1">
    <source>
        <dbReference type="SAM" id="MobiDB-lite"/>
    </source>
</evidence>
<evidence type="ECO:0000259" key="3">
    <source>
        <dbReference type="SMART" id="SM00278"/>
    </source>
</evidence>
<reference evidence="4 5" key="1">
    <citation type="journal article" date="2023" name="Int. J. Syst. Evol. Microbiol.">
        <title>Streptococcus sciuri sp. nov., Staphylococcus marylandisciuri sp. nov. and Staphylococcus americanisciuri sp. nov., isolated from faeces of eastern grey squirrel (Sciurus carolinensis).</title>
        <authorList>
            <person name="Volokhov D.V."/>
            <person name="Zagorodnyaya T.A."/>
            <person name="Furtak V.A."/>
            <person name="Nattanmai G."/>
            <person name="Randall L."/>
            <person name="Jose S."/>
            <person name="Gao Y."/>
            <person name="Eisenberg T."/>
            <person name="Delmonte P."/>
            <person name="Blom J."/>
            <person name="Mitchell K.K."/>
        </authorList>
    </citation>
    <scope>NUCLEOTIDE SEQUENCE [LARGE SCALE GENOMIC DNA]</scope>
    <source>
        <strain evidence="4 5">SQ8-PEA</strain>
    </source>
</reference>
<feature type="domain" description="Helix-hairpin-helix DNA-binding motif class 1" evidence="3">
    <location>
        <begin position="213"/>
        <end position="232"/>
    </location>
</feature>
<keyword evidence="2" id="KW-1133">Transmembrane helix</keyword>
<organism evidence="4 5">
    <name type="scientific">Staphylococcus marylandisciuri</name>
    <dbReference type="NCBI Taxonomy" id="2981529"/>
    <lineage>
        <taxon>Bacteria</taxon>
        <taxon>Bacillati</taxon>
        <taxon>Bacillota</taxon>
        <taxon>Bacilli</taxon>
        <taxon>Bacillales</taxon>
        <taxon>Staphylococcaceae</taxon>
        <taxon>Staphylococcus</taxon>
    </lineage>
</organism>
<sequence>MLLNWQSARQFILKYKIVIIVTMLIIGLIAFFMVSHRPDDPSVMNRAHSDDSFTMLENNVNSTGENGSVKSKHKSNTNDPNAPIYVDIKGAVKYPNVYKMRSSDRIKQLLDQAKPTKDANLTNINLSEKLVDQKLIIIPNKDDVHQTALEEKDKLNVNNPNVVATNQLNRSTIKVNINTATEEELQTIPGIGPSKAKSIIEYRDSAGSFDSVEKLKEVNGIGDKTYEKLQDYLTVSR</sequence>
<dbReference type="PANTHER" id="PTHR21180">
    <property type="entry name" value="ENDONUCLEASE/EXONUCLEASE/PHOSPHATASE FAMILY DOMAIN-CONTAINING PROTEIN 1"/>
    <property type="match status" value="1"/>
</dbReference>
<dbReference type="Proteomes" id="UP001209553">
    <property type="component" value="Unassembled WGS sequence"/>
</dbReference>
<dbReference type="InterPro" id="IPR051675">
    <property type="entry name" value="Endo/Exo/Phosphatase_dom_1"/>
</dbReference>
<feature type="domain" description="Helix-hairpin-helix DNA-binding motif class 1" evidence="3">
    <location>
        <begin position="183"/>
        <end position="202"/>
    </location>
</feature>
<dbReference type="InterPro" id="IPR003583">
    <property type="entry name" value="Hlx-hairpin-Hlx_DNA-bd_motif"/>
</dbReference>
<dbReference type="InterPro" id="IPR010994">
    <property type="entry name" value="RuvA_2-like"/>
</dbReference>
<keyword evidence="2" id="KW-0472">Membrane</keyword>
<protein>
    <submittedName>
        <fullName evidence="4">Helix-hairpin-helix domain-containing protein</fullName>
    </submittedName>
</protein>
<dbReference type="PANTHER" id="PTHR21180:SF32">
    <property type="entry name" value="ENDONUCLEASE_EXONUCLEASE_PHOSPHATASE FAMILY DOMAIN-CONTAINING PROTEIN 1"/>
    <property type="match status" value="1"/>
</dbReference>
<dbReference type="InterPro" id="IPR004509">
    <property type="entry name" value="Competence_ComEA_HhH"/>
</dbReference>
<name>A0ABT2QR01_9STAP</name>
<comment type="caution">
    <text evidence="4">The sequence shown here is derived from an EMBL/GenBank/DDBJ whole genome shotgun (WGS) entry which is preliminary data.</text>
</comment>
<dbReference type="Gene3D" id="1.10.150.320">
    <property type="entry name" value="Photosystem II 12 kDa extrinsic protein"/>
    <property type="match status" value="1"/>
</dbReference>
<evidence type="ECO:0000313" key="5">
    <source>
        <dbReference type="Proteomes" id="UP001209553"/>
    </source>
</evidence>
<dbReference type="SUPFAM" id="SSF47781">
    <property type="entry name" value="RuvA domain 2-like"/>
    <property type="match status" value="1"/>
</dbReference>
<evidence type="ECO:0000313" key="4">
    <source>
        <dbReference type="EMBL" id="MCU5746407.1"/>
    </source>
</evidence>
<dbReference type="Pfam" id="PF12836">
    <property type="entry name" value="HHH_3"/>
    <property type="match status" value="1"/>
</dbReference>
<keyword evidence="5" id="KW-1185">Reference proteome</keyword>
<dbReference type="RefSeq" id="WP_262855993.1">
    <property type="nucleotide sequence ID" value="NZ_JAOPKZ010000010.1"/>
</dbReference>
<dbReference type="NCBIfam" id="TIGR00426">
    <property type="entry name" value="competence protein ComEA helix-hairpin-helix repeat region"/>
    <property type="match status" value="1"/>
</dbReference>
<feature type="region of interest" description="Disordered" evidence="1">
    <location>
        <begin position="59"/>
        <end position="81"/>
    </location>
</feature>
<proteinExistence type="predicted"/>
<dbReference type="SMART" id="SM00278">
    <property type="entry name" value="HhH1"/>
    <property type="match status" value="2"/>
</dbReference>
<dbReference type="EMBL" id="JAOPKZ010000010">
    <property type="protein sequence ID" value="MCU5746407.1"/>
    <property type="molecule type" value="Genomic_DNA"/>
</dbReference>
<feature type="compositionally biased region" description="Polar residues" evidence="1">
    <location>
        <begin position="59"/>
        <end position="69"/>
    </location>
</feature>
<feature type="transmembrane region" description="Helical" evidence="2">
    <location>
        <begin position="12"/>
        <end position="34"/>
    </location>
</feature>
<accession>A0ABT2QR01</accession>
<gene>
    <name evidence="4" type="ORF">N9R04_06710</name>
</gene>
<evidence type="ECO:0000256" key="2">
    <source>
        <dbReference type="SAM" id="Phobius"/>
    </source>
</evidence>